<sequence length="43" mass="4356">MAAAQVVGARTGAQLAMRKGANLIKPLLIGVSLILALRLLTAA</sequence>
<dbReference type="Proteomes" id="UP000239480">
    <property type="component" value="Unassembled WGS sequence"/>
</dbReference>
<evidence type="ECO:0000256" key="1">
    <source>
        <dbReference type="SAM" id="Phobius"/>
    </source>
</evidence>
<proteinExistence type="predicted"/>
<evidence type="ECO:0000313" key="3">
    <source>
        <dbReference type="Proteomes" id="UP000239480"/>
    </source>
</evidence>
<name>A0A2T0RGJ5_9RHOB</name>
<dbReference type="EMBL" id="PVTD01000014">
    <property type="protein sequence ID" value="PRY20252.1"/>
    <property type="molecule type" value="Genomic_DNA"/>
</dbReference>
<evidence type="ECO:0008006" key="4">
    <source>
        <dbReference type="Google" id="ProtNLM"/>
    </source>
</evidence>
<gene>
    <name evidence="2" type="ORF">CLV78_11437</name>
</gene>
<comment type="caution">
    <text evidence="2">The sequence shown here is derived from an EMBL/GenBank/DDBJ whole genome shotgun (WGS) entry which is preliminary data.</text>
</comment>
<reference evidence="2 3" key="1">
    <citation type="submission" date="2018-03" db="EMBL/GenBank/DDBJ databases">
        <title>Genomic Encyclopedia of Archaeal and Bacterial Type Strains, Phase II (KMG-II): from individual species to whole genera.</title>
        <authorList>
            <person name="Goeker M."/>
        </authorList>
    </citation>
    <scope>NUCLEOTIDE SEQUENCE [LARGE SCALE GENOMIC DNA]</scope>
    <source>
        <strain evidence="2 3">DSM 29328</strain>
    </source>
</reference>
<feature type="transmembrane region" description="Helical" evidence="1">
    <location>
        <begin position="23"/>
        <end position="41"/>
    </location>
</feature>
<keyword evidence="1" id="KW-1133">Transmembrane helix</keyword>
<protein>
    <recommendedName>
        <fullName evidence="4">Sulfite exporter TauE/SafE</fullName>
    </recommendedName>
</protein>
<accession>A0A2T0RGJ5</accession>
<evidence type="ECO:0000313" key="2">
    <source>
        <dbReference type="EMBL" id="PRY20252.1"/>
    </source>
</evidence>
<dbReference type="AlphaFoldDB" id="A0A2T0RGJ5"/>
<keyword evidence="3" id="KW-1185">Reference proteome</keyword>
<keyword evidence="1" id="KW-0812">Transmembrane</keyword>
<organism evidence="2 3">
    <name type="scientific">Aliiruegeria haliotis</name>
    <dbReference type="NCBI Taxonomy" id="1280846"/>
    <lineage>
        <taxon>Bacteria</taxon>
        <taxon>Pseudomonadati</taxon>
        <taxon>Pseudomonadota</taxon>
        <taxon>Alphaproteobacteria</taxon>
        <taxon>Rhodobacterales</taxon>
        <taxon>Roseobacteraceae</taxon>
        <taxon>Aliiruegeria</taxon>
    </lineage>
</organism>
<keyword evidence="1" id="KW-0472">Membrane</keyword>